<dbReference type="SMART" id="SM00829">
    <property type="entry name" value="PKS_ER"/>
    <property type="match status" value="1"/>
</dbReference>
<gene>
    <name evidence="2" type="ORF">ElyMa_006828700</name>
</gene>
<organism evidence="2 3">
    <name type="scientific">Elysia marginata</name>
    <dbReference type="NCBI Taxonomy" id="1093978"/>
    <lineage>
        <taxon>Eukaryota</taxon>
        <taxon>Metazoa</taxon>
        <taxon>Spiralia</taxon>
        <taxon>Lophotrochozoa</taxon>
        <taxon>Mollusca</taxon>
        <taxon>Gastropoda</taxon>
        <taxon>Heterobranchia</taxon>
        <taxon>Euthyneura</taxon>
        <taxon>Panpulmonata</taxon>
        <taxon>Sacoglossa</taxon>
        <taxon>Placobranchoidea</taxon>
        <taxon>Plakobranchidae</taxon>
        <taxon>Elysia</taxon>
    </lineage>
</organism>
<name>A0AAV4J6U7_9GAST</name>
<accession>A0AAV4J6U7</accession>
<reference evidence="2 3" key="1">
    <citation type="journal article" date="2021" name="Elife">
        <title>Chloroplast acquisition without the gene transfer in kleptoplastic sea slugs, Plakobranchus ocellatus.</title>
        <authorList>
            <person name="Maeda T."/>
            <person name="Takahashi S."/>
            <person name="Yoshida T."/>
            <person name="Shimamura S."/>
            <person name="Takaki Y."/>
            <person name="Nagai Y."/>
            <person name="Toyoda A."/>
            <person name="Suzuki Y."/>
            <person name="Arimoto A."/>
            <person name="Ishii H."/>
            <person name="Satoh N."/>
            <person name="Nishiyama T."/>
            <person name="Hasebe M."/>
            <person name="Maruyama T."/>
            <person name="Minagawa J."/>
            <person name="Obokata J."/>
            <person name="Shigenobu S."/>
        </authorList>
    </citation>
    <scope>NUCLEOTIDE SEQUENCE [LARGE SCALE GENOMIC DNA]</scope>
</reference>
<dbReference type="InterPro" id="IPR029063">
    <property type="entry name" value="SAM-dependent_MTases_sf"/>
</dbReference>
<dbReference type="InterPro" id="IPR020843">
    <property type="entry name" value="ER"/>
</dbReference>
<keyword evidence="3" id="KW-1185">Reference proteome</keyword>
<evidence type="ECO:0000313" key="2">
    <source>
        <dbReference type="EMBL" id="GFS17713.1"/>
    </source>
</evidence>
<dbReference type="AlphaFoldDB" id="A0AAV4J6U7"/>
<dbReference type="Gene3D" id="3.40.50.150">
    <property type="entry name" value="Vaccinia Virus protein VP39"/>
    <property type="match status" value="1"/>
</dbReference>
<protein>
    <submittedName>
        <fullName evidence="2">Fatty acid synthase</fullName>
    </submittedName>
</protein>
<evidence type="ECO:0000313" key="3">
    <source>
        <dbReference type="Proteomes" id="UP000762676"/>
    </source>
</evidence>
<comment type="caution">
    <text evidence="2">The sequence shown here is derived from an EMBL/GenBank/DDBJ whole genome shotgun (WGS) entry which is preliminary data.</text>
</comment>
<proteinExistence type="predicted"/>
<evidence type="ECO:0000259" key="1">
    <source>
        <dbReference type="SMART" id="SM00829"/>
    </source>
</evidence>
<dbReference type="GO" id="GO:0016491">
    <property type="term" value="F:oxidoreductase activity"/>
    <property type="evidence" value="ECO:0007669"/>
    <property type="project" value="InterPro"/>
</dbReference>
<dbReference type="InterPro" id="IPR049391">
    <property type="entry name" value="FAS_pseudo-KR"/>
</dbReference>
<dbReference type="Proteomes" id="UP000762676">
    <property type="component" value="Unassembled WGS sequence"/>
</dbReference>
<dbReference type="SUPFAM" id="SSF53335">
    <property type="entry name" value="S-adenosyl-L-methionine-dependent methyltransferases"/>
    <property type="match status" value="1"/>
</dbReference>
<dbReference type="InterPro" id="IPR036291">
    <property type="entry name" value="NAD(P)-bd_dom_sf"/>
</dbReference>
<dbReference type="SUPFAM" id="SSF51735">
    <property type="entry name" value="NAD(P)-binding Rossmann-fold domains"/>
    <property type="match status" value="1"/>
</dbReference>
<feature type="domain" description="Enoyl reductase (ER)" evidence="1">
    <location>
        <begin position="530"/>
        <end position="713"/>
    </location>
</feature>
<dbReference type="Pfam" id="PF21149">
    <property type="entry name" value="FAS_pseudo-KR"/>
    <property type="match status" value="1"/>
</dbReference>
<sequence length="713" mass="80990">MFSHQALIPGHYDKVMGIVAAGGVEIRGIHTIRVSRRLTHDPPTVGEFDFHPYQDVQEGDRTAPCVTQILKDYADACLEISRQVARRWVEQDKNSIMPNKECLLKCMNYQNKTMKKSEDYAATIAHLDALIKQKNGHQIAENGLHGYLKMAYADSYSDNFLETARPKLHDARFQIWDDPVFSSLETDDIIKLILDTVCDNVPSTLNILEAGAIQSTFFRRAFPKALDHFTFRSSNYHVADKFIVEDAISYPIKLLLFNTDDPSSFPDEHRESFELLILKNHLHAHKDLDLAMTKYSEMVKPGGFVLVMEPVERLGLLYPFESLVRPTLCDGKGGPEGERVLGCYYTEPQWKAFFARHGFEEIINRRDGITSVFFLLRKRVDPVAPPQIVHVDDLQCSWLEDVKARYLQLPNEPEDARLWLVATTENSGIWGMVQSLRWEPGSEKLRCVHIANTKPGSIIPKLTAESSEELMKKDLVYNIYRDGKWGTYRQMMISEETRLIESPKEHVFADCYVPSDPLSLKWFESPLSLGAQSSKLAPSQDQYTEMETCGVYYAGVNERDLLFANGTVKKEYLPEEFYHKEGILGVEFSGRDSSGRRVMGLCAPPAAIAVALSRGCEVFTLVRNTEDASLLRASFPKLTDKNIHYSSDLSYERRILVETDKQGVDIVLNFNNDSALKARVGLLARRGRFLDISFRLDDEAQRGSSMLVKNNSK</sequence>
<dbReference type="Gene3D" id="3.90.180.10">
    <property type="entry name" value="Medium-chain alcohol dehydrogenases, catalytic domain"/>
    <property type="match status" value="2"/>
</dbReference>
<dbReference type="Gene3D" id="3.40.50.720">
    <property type="entry name" value="NAD(P)-binding Rossmann-like Domain"/>
    <property type="match status" value="1"/>
</dbReference>
<dbReference type="EMBL" id="BMAT01013665">
    <property type="protein sequence ID" value="GFS17713.1"/>
    <property type="molecule type" value="Genomic_DNA"/>
</dbReference>